<proteinExistence type="inferred from homology"/>
<dbReference type="AlphaFoldDB" id="A0A1E4TDB0"/>
<evidence type="ECO:0000256" key="8">
    <source>
        <dbReference type="ARBA" id="ARBA00035185"/>
    </source>
</evidence>
<evidence type="ECO:0000256" key="2">
    <source>
        <dbReference type="ARBA" id="ARBA00010741"/>
    </source>
</evidence>
<feature type="non-terminal residue" evidence="10">
    <location>
        <position position="176"/>
    </location>
</feature>
<organism evidence="10 11">
    <name type="scientific">Tortispora caseinolytica NRRL Y-17796</name>
    <dbReference type="NCBI Taxonomy" id="767744"/>
    <lineage>
        <taxon>Eukaryota</taxon>
        <taxon>Fungi</taxon>
        <taxon>Dikarya</taxon>
        <taxon>Ascomycota</taxon>
        <taxon>Saccharomycotina</taxon>
        <taxon>Trigonopsidomycetes</taxon>
        <taxon>Trigonopsidales</taxon>
        <taxon>Trigonopsidaceae</taxon>
        <taxon>Tortispora</taxon>
    </lineage>
</organism>
<keyword evidence="11" id="KW-1185">Reference proteome</keyword>
<sequence>MKSVARFIKSVEKNPAVQSAVHVFRNGRTGQIIYSRRGVITQELIKEQFPRPNWQNELPDIRKDLWRPLAILKLGDKATADEAIKALKELKLERSLAKNGDEISEWRKKAYDGNIWHYRHYRPVYVHESVADLATVTDACVETSADGEEPPEIFWTDQWSRGAAELWNPNVKHTTV</sequence>
<keyword evidence="6" id="KW-0804">Transcription</keyword>
<evidence type="ECO:0000256" key="7">
    <source>
        <dbReference type="ARBA" id="ARBA00023274"/>
    </source>
</evidence>
<dbReference type="PANTHER" id="PTHR28184:SF1">
    <property type="entry name" value="LARGE RIBOSOMAL SUBUNIT PROTEIN ML67"/>
    <property type="match status" value="1"/>
</dbReference>
<accession>A0A1E4TDB0</accession>
<evidence type="ECO:0000256" key="9">
    <source>
        <dbReference type="ARBA" id="ARBA00035511"/>
    </source>
</evidence>
<protein>
    <recommendedName>
        <fullName evidence="8">Large ribosomal subunit protein mL67</fullName>
    </recommendedName>
    <alternativeName>
        <fullName evidence="9">Mitochondrial homologous recombination protein 1</fullName>
    </alternativeName>
</protein>
<evidence type="ECO:0000256" key="3">
    <source>
        <dbReference type="ARBA" id="ARBA00022980"/>
    </source>
</evidence>
<evidence type="ECO:0000256" key="1">
    <source>
        <dbReference type="ARBA" id="ARBA00004173"/>
    </source>
</evidence>
<reference evidence="11" key="1">
    <citation type="submission" date="2016-02" db="EMBL/GenBank/DDBJ databases">
        <title>Comparative genomics of biotechnologically important yeasts.</title>
        <authorList>
            <consortium name="DOE Joint Genome Institute"/>
            <person name="Riley R."/>
            <person name="Haridas S."/>
            <person name="Wolfe K.H."/>
            <person name="Lopes M.R."/>
            <person name="Hittinger C.T."/>
            <person name="Goker M."/>
            <person name="Salamov A."/>
            <person name="Wisecaver J."/>
            <person name="Long T.M."/>
            <person name="Aerts A.L."/>
            <person name="Barry K."/>
            <person name="Choi C."/>
            <person name="Clum A."/>
            <person name="Coughlan A.Y."/>
            <person name="Deshpande S."/>
            <person name="Douglass A.P."/>
            <person name="Hanson S.J."/>
            <person name="Klenk H.-P."/>
            <person name="Labutti K."/>
            <person name="Lapidus A."/>
            <person name="Lindquist E."/>
            <person name="Lipzen A."/>
            <person name="Meier-Kolthoff J.P."/>
            <person name="Ohm R.A."/>
            <person name="Otillar R.P."/>
            <person name="Pangilinan J."/>
            <person name="Peng Y."/>
            <person name="Rokas A."/>
            <person name="Rosa C.A."/>
            <person name="Scheuner C."/>
            <person name="Sibirny A.A."/>
            <person name="Slot J.C."/>
            <person name="Stielow J.B."/>
            <person name="Sun H."/>
            <person name="Kurtzman C.P."/>
            <person name="Blackwell M."/>
            <person name="Jeffries T.W."/>
            <person name="Grigoriev I.V."/>
        </authorList>
    </citation>
    <scope>NUCLEOTIDE SEQUENCE [LARGE SCALE GENOMIC DNA]</scope>
    <source>
        <strain evidence="11">NRRL Y-17796</strain>
    </source>
</reference>
<dbReference type="Proteomes" id="UP000095023">
    <property type="component" value="Unassembled WGS sequence"/>
</dbReference>
<dbReference type="OrthoDB" id="5333655at2759"/>
<gene>
    <name evidence="10" type="ORF">CANCADRAFT_15521</name>
</gene>
<evidence type="ECO:0000256" key="6">
    <source>
        <dbReference type="ARBA" id="ARBA00023163"/>
    </source>
</evidence>
<evidence type="ECO:0000313" key="10">
    <source>
        <dbReference type="EMBL" id="ODV89750.1"/>
    </source>
</evidence>
<comment type="similarity">
    <text evidence="2">Belongs to the mitochondrion-specific ribosomal protein mL67 family.</text>
</comment>
<dbReference type="GO" id="GO:0003697">
    <property type="term" value="F:single-stranded DNA binding"/>
    <property type="evidence" value="ECO:0007669"/>
    <property type="project" value="InterPro"/>
</dbReference>
<keyword evidence="3" id="KW-0689">Ribosomal protein</keyword>
<dbReference type="PANTHER" id="PTHR28184">
    <property type="entry name" value="MITOCHONDRIAL HOMOLOGOUS RECOMBINATION PROTEIN 1"/>
    <property type="match status" value="1"/>
</dbReference>
<dbReference type="InterPro" id="IPR024629">
    <property type="entry name" value="Ribosomal_mL67"/>
</dbReference>
<dbReference type="EMBL" id="KV453843">
    <property type="protein sequence ID" value="ODV89750.1"/>
    <property type="molecule type" value="Genomic_DNA"/>
</dbReference>
<dbReference type="GO" id="GO:0003735">
    <property type="term" value="F:structural constituent of ribosome"/>
    <property type="evidence" value="ECO:0007669"/>
    <property type="project" value="TreeGrafter"/>
</dbReference>
<evidence type="ECO:0000313" key="11">
    <source>
        <dbReference type="Proteomes" id="UP000095023"/>
    </source>
</evidence>
<name>A0A1E4TDB0_9ASCO</name>
<dbReference type="GO" id="GO:0000150">
    <property type="term" value="F:DNA strand exchange activity"/>
    <property type="evidence" value="ECO:0007669"/>
    <property type="project" value="InterPro"/>
</dbReference>
<keyword evidence="5" id="KW-0496">Mitochondrion</keyword>
<keyword evidence="4" id="KW-0805">Transcription regulation</keyword>
<evidence type="ECO:0000256" key="5">
    <source>
        <dbReference type="ARBA" id="ARBA00023128"/>
    </source>
</evidence>
<dbReference type="GO" id="GO:0005840">
    <property type="term" value="C:ribosome"/>
    <property type="evidence" value="ECO:0007669"/>
    <property type="project" value="UniProtKB-KW"/>
</dbReference>
<evidence type="ECO:0000256" key="4">
    <source>
        <dbReference type="ARBA" id="ARBA00023015"/>
    </source>
</evidence>
<dbReference type="Pfam" id="PF12829">
    <property type="entry name" value="Mhr1"/>
    <property type="match status" value="1"/>
</dbReference>
<keyword evidence="7" id="KW-0687">Ribonucleoprotein</keyword>
<dbReference type="GO" id="GO:1990904">
    <property type="term" value="C:ribonucleoprotein complex"/>
    <property type="evidence" value="ECO:0007669"/>
    <property type="project" value="UniProtKB-KW"/>
</dbReference>
<comment type="subcellular location">
    <subcellularLocation>
        <location evidence="1">Mitochondrion</location>
    </subcellularLocation>
</comment>
<dbReference type="GO" id="GO:0005739">
    <property type="term" value="C:mitochondrion"/>
    <property type="evidence" value="ECO:0007669"/>
    <property type="project" value="UniProtKB-SubCell"/>
</dbReference>